<dbReference type="EMBL" id="KZ819760">
    <property type="protein sequence ID" value="PWN52732.1"/>
    <property type="molecule type" value="Genomic_DNA"/>
</dbReference>
<organism evidence="1 2">
    <name type="scientific">Violaceomyces palustris</name>
    <dbReference type="NCBI Taxonomy" id="1673888"/>
    <lineage>
        <taxon>Eukaryota</taxon>
        <taxon>Fungi</taxon>
        <taxon>Dikarya</taxon>
        <taxon>Basidiomycota</taxon>
        <taxon>Ustilaginomycotina</taxon>
        <taxon>Ustilaginomycetes</taxon>
        <taxon>Violaceomycetales</taxon>
        <taxon>Violaceomycetaceae</taxon>
        <taxon>Violaceomyces</taxon>
    </lineage>
</organism>
<reference evidence="1 2" key="1">
    <citation type="journal article" date="2018" name="Mol. Biol. Evol.">
        <title>Broad Genomic Sampling Reveals a Smut Pathogenic Ancestry of the Fungal Clade Ustilaginomycotina.</title>
        <authorList>
            <person name="Kijpornyongpan T."/>
            <person name="Mondo S.J."/>
            <person name="Barry K."/>
            <person name="Sandor L."/>
            <person name="Lee J."/>
            <person name="Lipzen A."/>
            <person name="Pangilinan J."/>
            <person name="LaButti K."/>
            <person name="Hainaut M."/>
            <person name="Henrissat B."/>
            <person name="Grigoriev I.V."/>
            <person name="Spatafora J.W."/>
            <person name="Aime M.C."/>
        </authorList>
    </citation>
    <scope>NUCLEOTIDE SEQUENCE [LARGE SCALE GENOMIC DNA]</scope>
    <source>
        <strain evidence="1 2">SA 807</strain>
    </source>
</reference>
<evidence type="ECO:0000313" key="2">
    <source>
        <dbReference type="Proteomes" id="UP000245626"/>
    </source>
</evidence>
<keyword evidence="2" id="KW-1185">Reference proteome</keyword>
<evidence type="ECO:0000313" key="1">
    <source>
        <dbReference type="EMBL" id="PWN52732.1"/>
    </source>
</evidence>
<accession>A0ACD0P410</accession>
<sequence>MSQTSKPWIRNHDNVRTVIINATVIDVERGEEVWDCGIEILNGKVVDVGPHVPATPITPSDRVIDVDTAYVLPGLIDCHVHLMAAYGSVILREDVSVDSSTRALRAAYAGREMLMRGFTTIRDCGGAPRSLSVAFEEGLAVGPRLFVCGSAISQTGGHGDFRGSSEDSYTVGECYGHCHGGIARLADGVSSCLVAARDELRRGAHFIKICGTGGGVASPNDPLHSISFTDDEVQAIAQTASRFGTYATAHAYTPNSARHAILNGVKGIEHGNLLDLDTLRLMKQMDIFLTPTLITYNAFTREPYRSRLDENFKAKNAEVLSKGLETLKAAHDMGITICYGSDLLSDMQHLQSEEFSIRAKVLPAAEVLKMATCNPAKMLGMKDRLGTLLSPGCFADLVVLSKDAPNPLEDVAGLAEGERYIDLIMKDGKVVLERREMGVRPRGMTP</sequence>
<protein>
    <submittedName>
        <fullName evidence="1">Uncharacterized protein</fullName>
    </submittedName>
</protein>
<gene>
    <name evidence="1" type="ORF">IE53DRAFT_409186</name>
</gene>
<name>A0ACD0P410_9BASI</name>
<proteinExistence type="predicted"/>
<dbReference type="Proteomes" id="UP000245626">
    <property type="component" value="Unassembled WGS sequence"/>
</dbReference>